<accession>A0A8C5DYW6</accession>
<protein>
    <submittedName>
        <fullName evidence="2">Uncharacterized protein</fullName>
    </submittedName>
</protein>
<feature type="compositionally biased region" description="Basic and acidic residues" evidence="1">
    <location>
        <begin position="65"/>
        <end position="74"/>
    </location>
</feature>
<evidence type="ECO:0000313" key="3">
    <source>
        <dbReference type="Proteomes" id="UP000694680"/>
    </source>
</evidence>
<evidence type="ECO:0000256" key="1">
    <source>
        <dbReference type="SAM" id="MobiDB-lite"/>
    </source>
</evidence>
<reference evidence="2" key="3">
    <citation type="submission" date="2025-09" db="UniProtKB">
        <authorList>
            <consortium name="Ensembl"/>
        </authorList>
    </citation>
    <scope>IDENTIFICATION</scope>
</reference>
<dbReference type="Ensembl" id="ENSGWIT00000013738.1">
    <property type="protein sequence ID" value="ENSGWIP00000012317.1"/>
    <property type="gene ID" value="ENSGWIG00000007171.1"/>
</dbReference>
<keyword evidence="3" id="KW-1185">Reference proteome</keyword>
<dbReference type="Proteomes" id="UP000694680">
    <property type="component" value="Chromosome 16"/>
</dbReference>
<name>A0A8C5DYW6_GOUWI</name>
<reference evidence="2" key="1">
    <citation type="submission" date="2020-06" db="EMBL/GenBank/DDBJ databases">
        <authorList>
            <consortium name="Wellcome Sanger Institute Data Sharing"/>
        </authorList>
    </citation>
    <scope>NUCLEOTIDE SEQUENCE [LARGE SCALE GENOMIC DNA]</scope>
</reference>
<sequence>TDGCAPQEALTVVSDDQPIFEPSYAPGPSLHMKAEMTTPGGFSAKQSPEAPDNEWAGPTAQNSGKRGEHMNGTK</sequence>
<proteinExistence type="predicted"/>
<organism evidence="2 3">
    <name type="scientific">Gouania willdenowi</name>
    <name type="common">Blunt-snouted clingfish</name>
    <name type="synonym">Lepadogaster willdenowi</name>
    <dbReference type="NCBI Taxonomy" id="441366"/>
    <lineage>
        <taxon>Eukaryota</taxon>
        <taxon>Metazoa</taxon>
        <taxon>Chordata</taxon>
        <taxon>Craniata</taxon>
        <taxon>Vertebrata</taxon>
        <taxon>Euteleostomi</taxon>
        <taxon>Actinopterygii</taxon>
        <taxon>Neopterygii</taxon>
        <taxon>Teleostei</taxon>
        <taxon>Neoteleostei</taxon>
        <taxon>Acanthomorphata</taxon>
        <taxon>Ovalentaria</taxon>
        <taxon>Blenniimorphae</taxon>
        <taxon>Blenniiformes</taxon>
        <taxon>Gobiesocoidei</taxon>
        <taxon>Gobiesocidae</taxon>
        <taxon>Gobiesocinae</taxon>
        <taxon>Gouania</taxon>
    </lineage>
</organism>
<dbReference type="AlphaFoldDB" id="A0A8C5DYW6"/>
<reference evidence="2" key="2">
    <citation type="submission" date="2025-08" db="UniProtKB">
        <authorList>
            <consortium name="Ensembl"/>
        </authorList>
    </citation>
    <scope>IDENTIFICATION</scope>
</reference>
<feature type="region of interest" description="Disordered" evidence="1">
    <location>
        <begin position="1"/>
        <end position="74"/>
    </location>
</feature>
<evidence type="ECO:0000313" key="2">
    <source>
        <dbReference type="Ensembl" id="ENSGWIP00000012317.1"/>
    </source>
</evidence>